<dbReference type="AlphaFoldDB" id="A0A117PQG2"/>
<proteinExistence type="predicted"/>
<dbReference type="SUPFAM" id="SSF52200">
    <property type="entry name" value="Toll/Interleukin receptor TIR domain"/>
    <property type="match status" value="1"/>
</dbReference>
<dbReference type="EMBL" id="LMWM01000027">
    <property type="protein sequence ID" value="KUM86138.1"/>
    <property type="molecule type" value="Genomic_DNA"/>
</dbReference>
<name>A0A117PQG2_9ACTN</name>
<protein>
    <recommendedName>
        <fullName evidence="3">TIR domain-containing protein</fullName>
    </recommendedName>
</protein>
<organism evidence="1 2">
    <name type="scientific">Streptomyces pseudovenezuelae</name>
    <dbReference type="NCBI Taxonomy" id="67350"/>
    <lineage>
        <taxon>Bacteria</taxon>
        <taxon>Bacillati</taxon>
        <taxon>Actinomycetota</taxon>
        <taxon>Actinomycetes</taxon>
        <taxon>Kitasatosporales</taxon>
        <taxon>Streptomycetaceae</taxon>
        <taxon>Streptomyces</taxon>
        <taxon>Streptomyces aurantiacus group</taxon>
    </lineage>
</organism>
<evidence type="ECO:0008006" key="3">
    <source>
        <dbReference type="Google" id="ProtNLM"/>
    </source>
</evidence>
<accession>A0A117PQG2</accession>
<gene>
    <name evidence="1" type="ORF">AQI94_24245</name>
</gene>
<evidence type="ECO:0000313" key="1">
    <source>
        <dbReference type="EMBL" id="KUM86138.1"/>
    </source>
</evidence>
<reference evidence="1 2" key="1">
    <citation type="submission" date="2015-10" db="EMBL/GenBank/DDBJ databases">
        <title>Draft genome sequence of Streptomyces pseudovenezuelae DSM 40212, type strain for the species Streptomyces pseudovenezuelae.</title>
        <authorList>
            <person name="Ruckert C."/>
            <person name="Winkler A."/>
            <person name="Kalinowski J."/>
            <person name="Kampfer P."/>
            <person name="Glaeser S."/>
        </authorList>
    </citation>
    <scope>NUCLEOTIDE SEQUENCE [LARGE SCALE GENOMIC DNA]</scope>
    <source>
        <strain evidence="1 2">DSM 40212</strain>
    </source>
</reference>
<evidence type="ECO:0000313" key="2">
    <source>
        <dbReference type="Proteomes" id="UP000053039"/>
    </source>
</evidence>
<sequence length="406" mass="45034">MVEIYVVWHPLDHQGKDIAEALQARFRGDRFTGMLDGVVDVYERSAGLHGESSAPRSIPLPGTGSPGAEYVVIVPLLGAQWMRAAETSGDPWHDYALHIRQAWETRRSQSKVGVFPLLMADAPLVGELERLMGCIQRFGEPGGPQPEDIQDTRLRDLSQAIAQLVHGNDSRLTVFISHTRHGEHAPNGIIDRVRRSVRDTRLAEWIDYHSLMPGSDSLRELVDRAADGIMLAVRTDEYASRHWCQREVLTAKRAGVPVVVLDALSVGDRRGSFLLDHVPQLCVGSVTDDTTERTIRRALNLLVDEYLNRVLWRSRLRTLAAHPGLQVDWWAPQPPEPATLTTWITGWLADARRSGHTIADSRPRIVHPGPPLGKDEMQVLDEIAIIGGIRSGLDITTVELLAARGG</sequence>
<dbReference type="Gene3D" id="3.40.50.10140">
    <property type="entry name" value="Toll/interleukin-1 receptor homology (TIR) domain"/>
    <property type="match status" value="1"/>
</dbReference>
<dbReference type="Proteomes" id="UP000053039">
    <property type="component" value="Unassembled WGS sequence"/>
</dbReference>
<dbReference type="InterPro" id="IPR035897">
    <property type="entry name" value="Toll_tir_struct_dom_sf"/>
</dbReference>
<comment type="caution">
    <text evidence="1">The sequence shown here is derived from an EMBL/GenBank/DDBJ whole genome shotgun (WGS) entry which is preliminary data.</text>
</comment>